<evidence type="ECO:0000256" key="12">
    <source>
        <dbReference type="ARBA" id="ARBA00031713"/>
    </source>
</evidence>
<dbReference type="InterPro" id="IPR041960">
    <property type="entry name" value="GGTase_I_beta"/>
</dbReference>
<gene>
    <name evidence="14" type="ORF">P5673_029051</name>
</gene>
<dbReference type="GO" id="GO:0004662">
    <property type="term" value="F:CAAX-protein geranylgeranyltransferase activity"/>
    <property type="evidence" value="ECO:0007669"/>
    <property type="project" value="UniProtKB-EC"/>
</dbReference>
<evidence type="ECO:0000256" key="2">
    <source>
        <dbReference type="ARBA" id="ARBA00001947"/>
    </source>
</evidence>
<keyword evidence="11" id="KW-0460">Magnesium</keyword>
<evidence type="ECO:0000313" key="14">
    <source>
        <dbReference type="EMBL" id="KAK2550351.1"/>
    </source>
</evidence>
<evidence type="ECO:0000256" key="3">
    <source>
        <dbReference type="ARBA" id="ARBA00010497"/>
    </source>
</evidence>
<evidence type="ECO:0000256" key="10">
    <source>
        <dbReference type="ARBA" id="ARBA00022833"/>
    </source>
</evidence>
<evidence type="ECO:0000256" key="6">
    <source>
        <dbReference type="ARBA" id="ARBA00022602"/>
    </source>
</evidence>
<dbReference type="InterPro" id="IPR001330">
    <property type="entry name" value="Prenyltrans"/>
</dbReference>
<evidence type="ECO:0000256" key="4">
    <source>
        <dbReference type="ARBA" id="ARBA00012700"/>
    </source>
</evidence>
<dbReference type="CDD" id="cd02895">
    <property type="entry name" value="GGTase-I"/>
    <property type="match status" value="1"/>
</dbReference>
<evidence type="ECO:0000256" key="9">
    <source>
        <dbReference type="ARBA" id="ARBA00022737"/>
    </source>
</evidence>
<keyword evidence="6" id="KW-0637">Prenyltransferase</keyword>
<name>A0AAD9UUF2_ACRCE</name>
<reference evidence="14" key="2">
    <citation type="journal article" date="2023" name="Science">
        <title>Genomic signatures of disease resistance in endangered staghorn corals.</title>
        <authorList>
            <person name="Vollmer S.V."/>
            <person name="Selwyn J.D."/>
            <person name="Despard B.A."/>
            <person name="Roesel C.L."/>
        </authorList>
    </citation>
    <scope>NUCLEOTIDE SEQUENCE</scope>
    <source>
        <strain evidence="14">K2</strain>
    </source>
</reference>
<dbReference type="PANTHER" id="PTHR11774:SF4">
    <property type="entry name" value="GERANYLGERANYL TRANSFERASE TYPE-1 SUBUNIT BETA"/>
    <property type="match status" value="1"/>
</dbReference>
<dbReference type="Pfam" id="PF00432">
    <property type="entry name" value="Prenyltrans"/>
    <property type="match status" value="2"/>
</dbReference>
<dbReference type="GO" id="GO:0005953">
    <property type="term" value="C:CAAX-protein geranylgeranyltransferase complex"/>
    <property type="evidence" value="ECO:0007669"/>
    <property type="project" value="InterPro"/>
</dbReference>
<keyword evidence="8" id="KW-0479">Metal-binding</keyword>
<comment type="caution">
    <text evidence="14">The sequence shown here is derived from an EMBL/GenBank/DDBJ whole genome shotgun (WGS) entry which is preliminary data.</text>
</comment>
<dbReference type="GO" id="GO:0046872">
    <property type="term" value="F:metal ion binding"/>
    <property type="evidence" value="ECO:0007669"/>
    <property type="project" value="UniProtKB-KW"/>
</dbReference>
<dbReference type="EMBL" id="JARQWQ010000112">
    <property type="protein sequence ID" value="KAK2550351.1"/>
    <property type="molecule type" value="Genomic_DNA"/>
</dbReference>
<evidence type="ECO:0000256" key="1">
    <source>
        <dbReference type="ARBA" id="ARBA00001946"/>
    </source>
</evidence>
<sequence>MEGEEKSEEVNEDFICKKHAKFFRRSLDVLPSVYSSLDTSRVTVAFFALSGLDILNSLHLGICDYDCSHIAMTYTALASLLILGDDLSGVDKVAVIKGLKALQLPDGSFQPTVDGSENDMRFIYCACCISYILNDWSGIDVPKVVQYIKKSGSTFCALASLVLMDCLDSSFATKELEQVKRWCLFRQMSGFQGRPNKPVDTCYSFWVGASLKLLGSFCSVDFLSNRDYLISTQATVTGGFSKWPGHTPDALHTYFGLCGLSLMKEPGLREIHAALNITQRAADHLHQLHEKDANR</sequence>
<dbReference type="SUPFAM" id="SSF48239">
    <property type="entry name" value="Terpenoid cyclases/Protein prenyltransferases"/>
    <property type="match status" value="1"/>
</dbReference>
<comment type="similarity">
    <text evidence="3">Belongs to the protein prenyltransferase subunit beta family.</text>
</comment>
<protein>
    <recommendedName>
        <fullName evidence="5">Geranylgeranyl transferase type-1 subunit beta</fullName>
        <ecNumber evidence="4">2.5.1.59</ecNumber>
    </recommendedName>
    <alternativeName>
        <fullName evidence="12">Geranylgeranyl transferase type I subunit beta</fullName>
    </alternativeName>
</protein>
<evidence type="ECO:0000313" key="15">
    <source>
        <dbReference type="Proteomes" id="UP001249851"/>
    </source>
</evidence>
<evidence type="ECO:0000256" key="5">
    <source>
        <dbReference type="ARBA" id="ARBA00020603"/>
    </source>
</evidence>
<dbReference type="Gene3D" id="1.50.10.20">
    <property type="match status" value="1"/>
</dbReference>
<keyword evidence="15" id="KW-1185">Reference proteome</keyword>
<accession>A0AAD9UUF2</accession>
<evidence type="ECO:0000256" key="11">
    <source>
        <dbReference type="ARBA" id="ARBA00022842"/>
    </source>
</evidence>
<keyword evidence="7 14" id="KW-0808">Transferase</keyword>
<proteinExistence type="inferred from homology"/>
<dbReference type="EC" id="2.5.1.59" evidence="4"/>
<comment type="cofactor">
    <cofactor evidence="1">
        <name>Mg(2+)</name>
        <dbReference type="ChEBI" id="CHEBI:18420"/>
    </cofactor>
</comment>
<dbReference type="InterPro" id="IPR045089">
    <property type="entry name" value="PGGT1B-like"/>
</dbReference>
<organism evidence="14 15">
    <name type="scientific">Acropora cervicornis</name>
    <name type="common">Staghorn coral</name>
    <dbReference type="NCBI Taxonomy" id="6130"/>
    <lineage>
        <taxon>Eukaryota</taxon>
        <taxon>Metazoa</taxon>
        <taxon>Cnidaria</taxon>
        <taxon>Anthozoa</taxon>
        <taxon>Hexacorallia</taxon>
        <taxon>Scleractinia</taxon>
        <taxon>Astrocoeniina</taxon>
        <taxon>Acroporidae</taxon>
        <taxon>Acropora</taxon>
    </lineage>
</organism>
<comment type="cofactor">
    <cofactor evidence="2">
        <name>Zn(2+)</name>
        <dbReference type="ChEBI" id="CHEBI:29105"/>
    </cofactor>
</comment>
<dbReference type="AlphaFoldDB" id="A0AAD9UUF2"/>
<evidence type="ECO:0000259" key="13">
    <source>
        <dbReference type="Pfam" id="PF00432"/>
    </source>
</evidence>
<evidence type="ECO:0000256" key="7">
    <source>
        <dbReference type="ARBA" id="ARBA00022679"/>
    </source>
</evidence>
<feature type="domain" description="Prenyltransferase alpha-alpha toroid" evidence="13">
    <location>
        <begin position="64"/>
        <end position="277"/>
    </location>
</feature>
<keyword evidence="9" id="KW-0677">Repeat</keyword>
<keyword evidence="10" id="KW-0862">Zinc</keyword>
<dbReference type="InterPro" id="IPR008930">
    <property type="entry name" value="Terpenoid_cyclase/PrenylTrfase"/>
</dbReference>
<dbReference type="Proteomes" id="UP001249851">
    <property type="component" value="Unassembled WGS sequence"/>
</dbReference>
<reference evidence="14" key="1">
    <citation type="journal article" date="2023" name="G3 (Bethesda)">
        <title>Whole genome assembly and annotation of the endangered Caribbean coral Acropora cervicornis.</title>
        <authorList>
            <person name="Selwyn J.D."/>
            <person name="Vollmer S.V."/>
        </authorList>
    </citation>
    <scope>NUCLEOTIDE SEQUENCE</scope>
    <source>
        <strain evidence="14">K2</strain>
    </source>
</reference>
<dbReference type="PANTHER" id="PTHR11774">
    <property type="entry name" value="GERANYLGERANYL TRANSFERASE TYPE BETA SUBUNIT"/>
    <property type="match status" value="1"/>
</dbReference>
<evidence type="ECO:0000256" key="8">
    <source>
        <dbReference type="ARBA" id="ARBA00022723"/>
    </source>
</evidence>
<feature type="domain" description="Prenyltransferase alpha-alpha toroid" evidence="13">
    <location>
        <begin position="16"/>
        <end position="58"/>
    </location>
</feature>